<evidence type="ECO:0000313" key="2">
    <source>
        <dbReference type="EMBL" id="WMS89181.1"/>
    </source>
</evidence>
<organism evidence="2 3">
    <name type="scientific">Pleionea litopenaei</name>
    <dbReference type="NCBI Taxonomy" id="3070815"/>
    <lineage>
        <taxon>Bacteria</taxon>
        <taxon>Pseudomonadati</taxon>
        <taxon>Pseudomonadota</taxon>
        <taxon>Gammaproteobacteria</taxon>
        <taxon>Oceanospirillales</taxon>
        <taxon>Pleioneaceae</taxon>
        <taxon>Pleionea</taxon>
    </lineage>
</organism>
<dbReference type="KEGG" id="plei:Q9312_09795"/>
<gene>
    <name evidence="2" type="ORF">Q9312_09795</name>
</gene>
<feature type="transmembrane region" description="Helical" evidence="1">
    <location>
        <begin position="43"/>
        <end position="65"/>
    </location>
</feature>
<proteinExistence type="predicted"/>
<feature type="transmembrane region" description="Helical" evidence="1">
    <location>
        <begin position="118"/>
        <end position="135"/>
    </location>
</feature>
<keyword evidence="1" id="KW-1133">Transmembrane helix</keyword>
<dbReference type="EMBL" id="CP133548">
    <property type="protein sequence ID" value="WMS89181.1"/>
    <property type="molecule type" value="Genomic_DNA"/>
</dbReference>
<keyword evidence="1" id="KW-0812">Transmembrane</keyword>
<dbReference type="AlphaFoldDB" id="A0AA51RWQ5"/>
<keyword evidence="3" id="KW-1185">Reference proteome</keyword>
<evidence type="ECO:0000256" key="1">
    <source>
        <dbReference type="SAM" id="Phobius"/>
    </source>
</evidence>
<evidence type="ECO:0000313" key="3">
    <source>
        <dbReference type="Proteomes" id="UP001239782"/>
    </source>
</evidence>
<feature type="transmembrane region" description="Helical" evidence="1">
    <location>
        <begin position="85"/>
        <end position="106"/>
    </location>
</feature>
<dbReference type="Proteomes" id="UP001239782">
    <property type="component" value="Chromosome"/>
</dbReference>
<reference evidence="2 3" key="1">
    <citation type="submission" date="2023-08" db="EMBL/GenBank/DDBJ databases">
        <title>Pleionea litopenaei sp. nov., isolated from stomach of juvenile Litopenaeus vannamei.</title>
        <authorList>
            <person name="Rho A.M."/>
            <person name="Hwang C.Y."/>
        </authorList>
    </citation>
    <scope>NUCLEOTIDE SEQUENCE [LARGE SCALE GENOMIC DNA]</scope>
    <source>
        <strain evidence="2 3">HL-JVS1</strain>
    </source>
</reference>
<dbReference type="RefSeq" id="WP_309204446.1">
    <property type="nucleotide sequence ID" value="NZ_CP133548.1"/>
</dbReference>
<accession>A0AA51RWQ5</accession>
<sequence>MLKIGQRLTMANRRSRCQLTPPIESSNGKGSSVEYRIKQLGNLVGITLLLFTLLAVAYRLIIVIIGKPPVWLNNWVASGLLELWWVLVLLCLTSLSFFFAALMCIFWQQRQLKNGVKLTIVSFFSLGIFFLAQWLF</sequence>
<protein>
    <submittedName>
        <fullName evidence="2">Uncharacterized protein</fullName>
    </submittedName>
</protein>
<keyword evidence="1" id="KW-0472">Membrane</keyword>
<name>A0AA51RWQ5_9GAMM</name>